<evidence type="ECO:0000256" key="6">
    <source>
        <dbReference type="SAM" id="Phobius"/>
    </source>
</evidence>
<keyword evidence="9" id="KW-1185">Reference proteome</keyword>
<dbReference type="PANTHER" id="PTHR10783:SF46">
    <property type="entry name" value="PROTEIN ERD1 HOMOLOG 2"/>
    <property type="match status" value="1"/>
</dbReference>
<feature type="domain" description="EXS" evidence="7">
    <location>
        <begin position="256"/>
        <end position="452"/>
    </location>
</feature>
<dbReference type="Proteomes" id="UP001472866">
    <property type="component" value="Chromosome 06"/>
</dbReference>
<reference evidence="8 9" key="1">
    <citation type="submission" date="2024-03" db="EMBL/GenBank/DDBJ databases">
        <title>Complete genome sequence of the green alga Chloropicon roscoffensis RCC1871.</title>
        <authorList>
            <person name="Lemieux C."/>
            <person name="Pombert J.-F."/>
            <person name="Otis C."/>
            <person name="Turmel M."/>
        </authorList>
    </citation>
    <scope>NUCLEOTIDE SEQUENCE [LARGE SCALE GENOMIC DNA]</scope>
    <source>
        <strain evidence="8 9">RCC1871</strain>
    </source>
</reference>
<evidence type="ECO:0000256" key="5">
    <source>
        <dbReference type="SAM" id="MobiDB-lite"/>
    </source>
</evidence>
<evidence type="ECO:0000256" key="2">
    <source>
        <dbReference type="ARBA" id="ARBA00022692"/>
    </source>
</evidence>
<dbReference type="PANTHER" id="PTHR10783">
    <property type="entry name" value="XENOTROPIC AND POLYTROPIC RETROVIRUS RECEPTOR 1-RELATED"/>
    <property type="match status" value="1"/>
</dbReference>
<feature type="region of interest" description="Disordered" evidence="5">
    <location>
        <begin position="436"/>
        <end position="455"/>
    </location>
</feature>
<evidence type="ECO:0000256" key="4">
    <source>
        <dbReference type="ARBA" id="ARBA00023136"/>
    </source>
</evidence>
<dbReference type="EMBL" id="CP151506">
    <property type="protein sequence ID" value="WZN62798.1"/>
    <property type="molecule type" value="Genomic_DNA"/>
</dbReference>
<feature type="transmembrane region" description="Helical" evidence="6">
    <location>
        <begin position="146"/>
        <end position="170"/>
    </location>
</feature>
<evidence type="ECO:0000313" key="8">
    <source>
        <dbReference type="EMBL" id="WZN62798.1"/>
    </source>
</evidence>
<feature type="compositionally biased region" description="Basic and acidic residues" evidence="5">
    <location>
        <begin position="446"/>
        <end position="455"/>
    </location>
</feature>
<dbReference type="Pfam" id="PF03124">
    <property type="entry name" value="EXS"/>
    <property type="match status" value="1"/>
</dbReference>
<keyword evidence="4 6" id="KW-0472">Membrane</keyword>
<proteinExistence type="predicted"/>
<evidence type="ECO:0000256" key="1">
    <source>
        <dbReference type="ARBA" id="ARBA00004141"/>
    </source>
</evidence>
<dbReference type="GO" id="GO:0005737">
    <property type="term" value="C:cytoplasm"/>
    <property type="evidence" value="ECO:0007669"/>
    <property type="project" value="TreeGrafter"/>
</dbReference>
<name>A0AAX4P9H3_9CHLO</name>
<evidence type="ECO:0000259" key="7">
    <source>
        <dbReference type="PROSITE" id="PS51380"/>
    </source>
</evidence>
<sequence>MGPKPTTREGEVEVFEDGGEAQKERETELVSLLGFREVREELFMRPHENAGDREMRASTLRAVVVLEALAFLVTLLGLWYIPNDGEYIIIFRVFYFPLLPLVAMLWLWGVNVQVWTQFRLNYLKVFEVEDRVILPCHEDVFKMAHIFSLIVLASSSFFLFCTLFGFEILAIRQAELLYLILIVLILLPGDWIFGKQRRFFVSTLTRIALPFWEVSFADFLLADVVTSLARPLADTAVVGCRITSSYLGLGLRKTSDVCNAHSWTYSAALALPYAWRLVQCVKIYSSRGERPQLANAVKYFTAFPVIYFSAMKYHSPREDWVGFYRPAWIACAVLNSGFSYYWDIARDWEFQLFSPGKGTVLRPDLVYENKKGYRLAILSNLVLRISWTCKLSAQLRHMYGLSLVLSLMEVFRRFQWMFLRIEVALLKDLRKAYSGGGGGGAGGAKRRADVKESPL</sequence>
<feature type="transmembrane region" description="Helical" evidence="6">
    <location>
        <begin position="62"/>
        <end position="81"/>
    </location>
</feature>
<comment type="subcellular location">
    <subcellularLocation>
        <location evidence="1">Membrane</location>
        <topology evidence="1">Multi-pass membrane protein</topology>
    </subcellularLocation>
</comment>
<evidence type="ECO:0000256" key="3">
    <source>
        <dbReference type="ARBA" id="ARBA00022989"/>
    </source>
</evidence>
<protein>
    <submittedName>
        <fullName evidence="8">EXS domain-containing protein</fullName>
    </submittedName>
</protein>
<keyword evidence="2 6" id="KW-0812">Transmembrane</keyword>
<gene>
    <name evidence="8" type="ORF">HKI87_06g43400</name>
</gene>
<keyword evidence="3 6" id="KW-1133">Transmembrane helix</keyword>
<dbReference type="GO" id="GO:0016020">
    <property type="term" value="C:membrane"/>
    <property type="evidence" value="ECO:0007669"/>
    <property type="project" value="UniProtKB-SubCell"/>
</dbReference>
<dbReference type="PROSITE" id="PS51380">
    <property type="entry name" value="EXS"/>
    <property type="match status" value="1"/>
</dbReference>
<feature type="transmembrane region" description="Helical" evidence="6">
    <location>
        <begin position="176"/>
        <end position="193"/>
    </location>
</feature>
<evidence type="ECO:0000313" key="9">
    <source>
        <dbReference type="Proteomes" id="UP001472866"/>
    </source>
</evidence>
<organism evidence="8 9">
    <name type="scientific">Chloropicon roscoffensis</name>
    <dbReference type="NCBI Taxonomy" id="1461544"/>
    <lineage>
        <taxon>Eukaryota</taxon>
        <taxon>Viridiplantae</taxon>
        <taxon>Chlorophyta</taxon>
        <taxon>Chloropicophyceae</taxon>
        <taxon>Chloropicales</taxon>
        <taxon>Chloropicaceae</taxon>
        <taxon>Chloropicon</taxon>
    </lineage>
</organism>
<accession>A0AAX4P9H3</accession>
<feature type="transmembrane region" description="Helical" evidence="6">
    <location>
        <begin position="87"/>
        <end position="109"/>
    </location>
</feature>
<dbReference type="InterPro" id="IPR004342">
    <property type="entry name" value="EXS_C"/>
</dbReference>
<dbReference type="AlphaFoldDB" id="A0AAX4P9H3"/>